<organism evidence="2 3">
    <name type="scientific">Tanacetum coccineum</name>
    <dbReference type="NCBI Taxonomy" id="301880"/>
    <lineage>
        <taxon>Eukaryota</taxon>
        <taxon>Viridiplantae</taxon>
        <taxon>Streptophyta</taxon>
        <taxon>Embryophyta</taxon>
        <taxon>Tracheophyta</taxon>
        <taxon>Spermatophyta</taxon>
        <taxon>Magnoliopsida</taxon>
        <taxon>eudicotyledons</taxon>
        <taxon>Gunneridae</taxon>
        <taxon>Pentapetalae</taxon>
        <taxon>asterids</taxon>
        <taxon>campanulids</taxon>
        <taxon>Asterales</taxon>
        <taxon>Asteraceae</taxon>
        <taxon>Asteroideae</taxon>
        <taxon>Anthemideae</taxon>
        <taxon>Anthemidinae</taxon>
        <taxon>Tanacetum</taxon>
    </lineage>
</organism>
<evidence type="ECO:0000313" key="3">
    <source>
        <dbReference type="Proteomes" id="UP001151760"/>
    </source>
</evidence>
<evidence type="ECO:0000313" key="2">
    <source>
        <dbReference type="EMBL" id="GJT63011.1"/>
    </source>
</evidence>
<dbReference type="EMBL" id="BQNB010017424">
    <property type="protein sequence ID" value="GJT63011.1"/>
    <property type="molecule type" value="Genomic_DNA"/>
</dbReference>
<sequence>MSGYAWYSSTRLIEAEDDVWEALKKDKPNVYRLKTKQVNCYDEMYALWAKDRATDNISTSNDIHVTSSTPQSDGKLPTKSKSKKGKVVEEDPSQDNIAISLDNIVHALDMNSMVLENSCPHVYTEGQIYEELTCMGLELKDIHTAYVYLLEHPVKTRGLFGCPVEDRLFYLKAIMGLGDFEDFDTRG</sequence>
<accession>A0ABQ5FI69</accession>
<protein>
    <submittedName>
        <fullName evidence="2">Uncharacterized protein</fullName>
    </submittedName>
</protein>
<reference evidence="2" key="1">
    <citation type="journal article" date="2022" name="Int. J. Mol. Sci.">
        <title>Draft Genome of Tanacetum Coccineum: Genomic Comparison of Closely Related Tanacetum-Family Plants.</title>
        <authorList>
            <person name="Yamashiro T."/>
            <person name="Shiraishi A."/>
            <person name="Nakayama K."/>
            <person name="Satake H."/>
        </authorList>
    </citation>
    <scope>NUCLEOTIDE SEQUENCE</scope>
</reference>
<dbReference type="PANTHER" id="PTHR46929">
    <property type="entry name" value="EXPRESSED PROTEIN"/>
    <property type="match status" value="1"/>
</dbReference>
<gene>
    <name evidence="2" type="ORF">Tco_1006544</name>
</gene>
<name>A0ABQ5FI69_9ASTR</name>
<feature type="compositionally biased region" description="Polar residues" evidence="1">
    <location>
        <begin position="59"/>
        <end position="72"/>
    </location>
</feature>
<dbReference type="Proteomes" id="UP001151760">
    <property type="component" value="Unassembled WGS sequence"/>
</dbReference>
<dbReference type="PANTHER" id="PTHR46929:SF4">
    <property type="entry name" value="MYB_SANT-LIKE DOMAIN-CONTAINING PROTEIN"/>
    <property type="match status" value="1"/>
</dbReference>
<comment type="caution">
    <text evidence="2">The sequence shown here is derived from an EMBL/GenBank/DDBJ whole genome shotgun (WGS) entry which is preliminary data.</text>
</comment>
<reference evidence="2" key="2">
    <citation type="submission" date="2022-01" db="EMBL/GenBank/DDBJ databases">
        <authorList>
            <person name="Yamashiro T."/>
            <person name="Shiraishi A."/>
            <person name="Satake H."/>
            <person name="Nakayama K."/>
        </authorList>
    </citation>
    <scope>NUCLEOTIDE SEQUENCE</scope>
</reference>
<feature type="region of interest" description="Disordered" evidence="1">
    <location>
        <begin position="59"/>
        <end position="89"/>
    </location>
</feature>
<proteinExistence type="predicted"/>
<evidence type="ECO:0000256" key="1">
    <source>
        <dbReference type="SAM" id="MobiDB-lite"/>
    </source>
</evidence>
<keyword evidence="3" id="KW-1185">Reference proteome</keyword>